<reference evidence="2" key="1">
    <citation type="submission" date="2013-05" db="EMBL/GenBank/DDBJ databases">
        <title>Genome assembly of Cystobacter fuscus DSM 2262.</title>
        <authorList>
            <person name="Sharma G."/>
            <person name="Khatri I."/>
            <person name="Kaur C."/>
            <person name="Mayilraj S."/>
            <person name="Subramanian S."/>
        </authorList>
    </citation>
    <scope>NUCLEOTIDE SEQUENCE [LARGE SCALE GENOMIC DNA]</scope>
    <source>
        <strain evidence="2">DSM 2262</strain>
    </source>
</reference>
<comment type="caution">
    <text evidence="2">The sequence shown here is derived from an EMBL/GenBank/DDBJ whole genome shotgun (WGS) entry which is preliminary data.</text>
</comment>
<feature type="region of interest" description="Disordered" evidence="1">
    <location>
        <begin position="1"/>
        <end position="63"/>
    </location>
</feature>
<feature type="compositionally biased region" description="Basic residues" evidence="1">
    <location>
        <begin position="36"/>
        <end position="63"/>
    </location>
</feature>
<dbReference type="AlphaFoldDB" id="S9PC28"/>
<name>S9PC28_CYSF2</name>
<protein>
    <submittedName>
        <fullName evidence="2">Uncharacterized protein</fullName>
    </submittedName>
</protein>
<dbReference type="EMBL" id="ANAH02000012">
    <property type="protein sequence ID" value="EPX60606.1"/>
    <property type="molecule type" value="Genomic_DNA"/>
</dbReference>
<evidence type="ECO:0000256" key="1">
    <source>
        <dbReference type="SAM" id="MobiDB-lite"/>
    </source>
</evidence>
<keyword evidence="3" id="KW-1185">Reference proteome</keyword>
<accession>S9PC28</accession>
<evidence type="ECO:0000313" key="2">
    <source>
        <dbReference type="EMBL" id="EPX60606.1"/>
    </source>
</evidence>
<dbReference type="Proteomes" id="UP000011682">
    <property type="component" value="Unassembled WGS sequence"/>
</dbReference>
<evidence type="ECO:0000313" key="3">
    <source>
        <dbReference type="Proteomes" id="UP000011682"/>
    </source>
</evidence>
<gene>
    <name evidence="2" type="ORF">D187_001760</name>
</gene>
<organism evidence="2 3">
    <name type="scientific">Cystobacter fuscus (strain ATCC 25194 / DSM 2262 / NBRC 100088 / M29)</name>
    <dbReference type="NCBI Taxonomy" id="1242864"/>
    <lineage>
        <taxon>Bacteria</taxon>
        <taxon>Pseudomonadati</taxon>
        <taxon>Myxococcota</taxon>
        <taxon>Myxococcia</taxon>
        <taxon>Myxococcales</taxon>
        <taxon>Cystobacterineae</taxon>
        <taxon>Archangiaceae</taxon>
        <taxon>Cystobacter</taxon>
    </lineage>
</organism>
<sequence>MDFQSQSVKKGRFAAFPCGSIPPKRSTKKMPAQKGNRSKKKLSNRAGSKKAALKRRRARERRK</sequence>
<proteinExistence type="predicted"/>